<evidence type="ECO:0000313" key="3">
    <source>
        <dbReference type="Proteomes" id="UP000006251"/>
    </source>
</evidence>
<organism evidence="2 3">
    <name type="scientific">Brumicola pallidula DSM 14239 = ACAM 615</name>
    <dbReference type="NCBI Taxonomy" id="1121922"/>
    <lineage>
        <taxon>Bacteria</taxon>
        <taxon>Pseudomonadati</taxon>
        <taxon>Pseudomonadota</taxon>
        <taxon>Gammaproteobacteria</taxon>
        <taxon>Alteromonadales</taxon>
        <taxon>Alteromonadaceae</taxon>
        <taxon>Brumicola</taxon>
    </lineage>
</organism>
<dbReference type="Proteomes" id="UP000006251">
    <property type="component" value="Unassembled WGS sequence"/>
</dbReference>
<dbReference type="RefSeq" id="WP_006008253.1">
    <property type="nucleotide sequence ID" value="NZ_AUAV01000013.1"/>
</dbReference>
<gene>
    <name evidence="2" type="ORF">GPAL_0181</name>
</gene>
<evidence type="ECO:0000313" key="2">
    <source>
        <dbReference type="EMBL" id="GAC27062.1"/>
    </source>
</evidence>
<sequence>MKKINAIRKDPDVMNLLSRLPDETALSLTDRQLSHIKVAVGNGGYRKHKIDCRGTIPIPFYPSRIYFVLLMGRNIRAVTRREKSIALMTTLFLTTLFLSLSTLLGLVVLYILKSALGIDLFEGSSLGLWNWLKQNFG</sequence>
<reference evidence="3" key="1">
    <citation type="journal article" date="2014" name="Environ. Microbiol.">
        <title>Comparative genomics of the marine bacterial genus Glaciecola reveals the high degree of genomic diversity and genomic characteristic for cold adaptation.</title>
        <authorList>
            <person name="Qin Q.L."/>
            <person name="Xie B.B."/>
            <person name="Yu Y."/>
            <person name="Shu Y.L."/>
            <person name="Rong J.C."/>
            <person name="Zhang Y.J."/>
            <person name="Zhao D.L."/>
            <person name="Chen X.L."/>
            <person name="Zhang X.Y."/>
            <person name="Chen B."/>
            <person name="Zhou B.C."/>
            <person name="Zhang Y.Z."/>
        </authorList>
    </citation>
    <scope>NUCLEOTIDE SEQUENCE [LARGE SCALE GENOMIC DNA]</scope>
    <source>
        <strain evidence="3">ACAM 615</strain>
    </source>
</reference>
<dbReference type="AlphaFoldDB" id="K6Z9J8"/>
<keyword evidence="1" id="KW-1133">Transmembrane helix</keyword>
<accession>K6Z9J8</accession>
<evidence type="ECO:0000256" key="1">
    <source>
        <dbReference type="SAM" id="Phobius"/>
    </source>
</evidence>
<name>K6Z9J8_9ALTE</name>
<feature type="transmembrane region" description="Helical" evidence="1">
    <location>
        <begin position="85"/>
        <end position="112"/>
    </location>
</feature>
<keyword evidence="3" id="KW-1185">Reference proteome</keyword>
<dbReference type="EMBL" id="BAEQ01000004">
    <property type="protein sequence ID" value="GAC27062.1"/>
    <property type="molecule type" value="Genomic_DNA"/>
</dbReference>
<protein>
    <recommendedName>
        <fullName evidence="4">3-phosphoshikimate 1-carboxyvinyltransferase</fullName>
    </recommendedName>
</protein>
<dbReference type="STRING" id="1121922.GCA_000428905_02505"/>
<proteinExistence type="predicted"/>
<keyword evidence="1" id="KW-0472">Membrane</keyword>
<keyword evidence="1" id="KW-0812">Transmembrane</keyword>
<comment type="caution">
    <text evidence="2">The sequence shown here is derived from an EMBL/GenBank/DDBJ whole genome shotgun (WGS) entry which is preliminary data.</text>
</comment>
<dbReference type="OrthoDB" id="6264467at2"/>
<evidence type="ECO:0008006" key="4">
    <source>
        <dbReference type="Google" id="ProtNLM"/>
    </source>
</evidence>